<feature type="domain" description="Microbial-type PARG catalytic" evidence="7">
    <location>
        <begin position="33"/>
        <end position="146"/>
    </location>
</feature>
<dbReference type="Pfam" id="PF10021">
    <property type="entry name" value="PARG_cat_microb"/>
    <property type="match status" value="1"/>
</dbReference>
<gene>
    <name evidence="8" type="ORF">EWM64_g8463</name>
</gene>
<dbReference type="OrthoDB" id="39497at2759"/>
<comment type="similarity">
    <text evidence="2">Belongs to the IML1 family.</text>
</comment>
<dbReference type="AlphaFoldDB" id="A0A4Y9ZPY2"/>
<dbReference type="Gene3D" id="3.40.220.10">
    <property type="entry name" value="Leucine Aminopeptidase, subunit E, domain 1"/>
    <property type="match status" value="1"/>
</dbReference>
<evidence type="ECO:0000256" key="1">
    <source>
        <dbReference type="ARBA" id="ARBA00004148"/>
    </source>
</evidence>
<dbReference type="InterPro" id="IPR036388">
    <property type="entry name" value="WH-like_DNA-bd_sf"/>
</dbReference>
<evidence type="ECO:0000313" key="8">
    <source>
        <dbReference type="EMBL" id="TFY75548.1"/>
    </source>
</evidence>
<sequence>MSKSNFFKPRQLKKAGSSSSAGDAKRAKLTAIADATLEALERGSFTHEHVVYDLSANLQTLLKNTSYYSPDSMLSAWSSNAAKASLPSTTAADHGGISILEMSTLDGARLLHSESPSSPSRSKIGVLNFASATKPGGGFLTGAQAQTDPVYLSMSNEIHRIAYTGEAIQVRRYVRRMPPSQPFNYKCLIWPKLGVGYTELSTSFTSHGLENYGWNRLDMLVAGYEHQFNESLRYWRTRFIVIPTAEPPSVKTGPAGEPLNDEEIRIIGIEKLAEMFSRVRWQSPDDHSAPMPPVRFLPTYLGPTASVLDDQLMAQLDEIHAAAAAEEDEERARYRGDVAGADREGHARGGRRADQGAAVAYADFRDVSTRDQAIEWGNKLQEQGLFSHVRGRHAFLDGYYFYQLKGEFAVVSTPRGWFRTRHTQPVEEPGRGYYPSSVPKPNVKKPIKRLILSQSMVIDVDPGKKSDQAESVILHHDIMHNPATIFHFELHWIGTTARCIEEMVRQWSSKIERYGLKLVEA</sequence>
<dbReference type="InterPro" id="IPR043472">
    <property type="entry name" value="Macro_dom-like"/>
</dbReference>
<accession>A0A4Y9ZPY2</accession>
<dbReference type="Gene3D" id="1.10.10.10">
    <property type="entry name" value="Winged helix-like DNA-binding domain superfamily/Winged helix DNA-binding domain"/>
    <property type="match status" value="1"/>
</dbReference>
<dbReference type="InterPro" id="IPR036390">
    <property type="entry name" value="WH_DNA-bd_sf"/>
</dbReference>
<feature type="non-terminal residue" evidence="8">
    <location>
        <position position="521"/>
    </location>
</feature>
<evidence type="ECO:0000256" key="5">
    <source>
        <dbReference type="SAM" id="MobiDB-lite"/>
    </source>
</evidence>
<feature type="domain" description="DEP" evidence="6">
    <location>
        <begin position="365"/>
        <end position="404"/>
    </location>
</feature>
<evidence type="ECO:0000256" key="3">
    <source>
        <dbReference type="ARBA" id="ARBA00018529"/>
    </source>
</evidence>
<dbReference type="GO" id="GO:1904262">
    <property type="term" value="P:negative regulation of TORC1 signaling"/>
    <property type="evidence" value="ECO:0007669"/>
    <property type="project" value="TreeGrafter"/>
</dbReference>
<organism evidence="8 9">
    <name type="scientific">Hericium alpestre</name>
    <dbReference type="NCBI Taxonomy" id="135208"/>
    <lineage>
        <taxon>Eukaryota</taxon>
        <taxon>Fungi</taxon>
        <taxon>Dikarya</taxon>
        <taxon>Basidiomycota</taxon>
        <taxon>Agaricomycotina</taxon>
        <taxon>Agaricomycetes</taxon>
        <taxon>Russulales</taxon>
        <taxon>Hericiaceae</taxon>
        <taxon>Hericium</taxon>
    </lineage>
</organism>
<dbReference type="GO" id="GO:0010508">
    <property type="term" value="P:positive regulation of autophagy"/>
    <property type="evidence" value="ECO:0007669"/>
    <property type="project" value="TreeGrafter"/>
</dbReference>
<reference evidence="8 9" key="1">
    <citation type="submission" date="2019-02" db="EMBL/GenBank/DDBJ databases">
        <title>Genome sequencing of the rare red list fungi Hericium alpestre (H. flagellum).</title>
        <authorList>
            <person name="Buettner E."/>
            <person name="Kellner H."/>
        </authorList>
    </citation>
    <scope>NUCLEOTIDE SEQUENCE [LARGE SCALE GENOMIC DNA]</scope>
    <source>
        <strain evidence="8 9">DSM 108284</strain>
    </source>
</reference>
<dbReference type="InterPro" id="IPR019261">
    <property type="entry name" value="PARG_cat_microbial"/>
</dbReference>
<dbReference type="PANTHER" id="PTHR13179:SF8">
    <property type="entry name" value="GATOR COMPLEX PROTEIN DEPDC5"/>
    <property type="match status" value="1"/>
</dbReference>
<comment type="caution">
    <text evidence="8">The sequence shown here is derived from an EMBL/GenBank/DDBJ whole genome shotgun (WGS) entry which is preliminary data.</text>
</comment>
<dbReference type="EMBL" id="SFCI01001528">
    <property type="protein sequence ID" value="TFY75548.1"/>
    <property type="molecule type" value="Genomic_DNA"/>
</dbReference>
<dbReference type="GO" id="GO:0005096">
    <property type="term" value="F:GTPase activator activity"/>
    <property type="evidence" value="ECO:0007669"/>
    <property type="project" value="InterPro"/>
</dbReference>
<evidence type="ECO:0000256" key="2">
    <source>
        <dbReference type="ARBA" id="ARBA00005643"/>
    </source>
</evidence>
<dbReference type="PANTHER" id="PTHR13179">
    <property type="entry name" value="DEP DOMAIN CONTAINING PROTEIN 5"/>
    <property type="match status" value="1"/>
</dbReference>
<comment type="subcellular location">
    <subcellularLocation>
        <location evidence="1">Vacuole membrane</location>
        <topology evidence="1">Peripheral membrane protein</topology>
    </subcellularLocation>
</comment>
<dbReference type="GO" id="GO:0005774">
    <property type="term" value="C:vacuolar membrane"/>
    <property type="evidence" value="ECO:0007669"/>
    <property type="project" value="UniProtKB-SubCell"/>
</dbReference>
<dbReference type="GO" id="GO:0035556">
    <property type="term" value="P:intracellular signal transduction"/>
    <property type="evidence" value="ECO:0007669"/>
    <property type="project" value="InterPro"/>
</dbReference>
<name>A0A4Y9ZPY2_9AGAM</name>
<dbReference type="InterPro" id="IPR000591">
    <property type="entry name" value="DEP_dom"/>
</dbReference>
<evidence type="ECO:0000259" key="7">
    <source>
        <dbReference type="Pfam" id="PF10021"/>
    </source>
</evidence>
<evidence type="ECO:0000259" key="6">
    <source>
        <dbReference type="Pfam" id="PF00610"/>
    </source>
</evidence>
<dbReference type="STRING" id="135208.A0A4Y9ZPY2"/>
<evidence type="ECO:0000256" key="4">
    <source>
        <dbReference type="ARBA" id="ARBA00021881"/>
    </source>
</evidence>
<dbReference type="GO" id="GO:1990130">
    <property type="term" value="C:GATOR1 complex"/>
    <property type="evidence" value="ECO:0007669"/>
    <property type="project" value="TreeGrafter"/>
</dbReference>
<dbReference type="Pfam" id="PF00610">
    <property type="entry name" value="DEP"/>
    <property type="match status" value="1"/>
</dbReference>
<dbReference type="Proteomes" id="UP000298061">
    <property type="component" value="Unassembled WGS sequence"/>
</dbReference>
<evidence type="ECO:0000313" key="9">
    <source>
        <dbReference type="Proteomes" id="UP000298061"/>
    </source>
</evidence>
<feature type="region of interest" description="Disordered" evidence="5">
    <location>
        <begin position="1"/>
        <end position="20"/>
    </location>
</feature>
<keyword evidence="9" id="KW-1185">Reference proteome</keyword>
<dbReference type="SUPFAM" id="SSF46785">
    <property type="entry name" value="Winged helix' DNA-binding domain"/>
    <property type="match status" value="1"/>
</dbReference>
<proteinExistence type="inferred from homology"/>
<dbReference type="InterPro" id="IPR027244">
    <property type="entry name" value="IML1"/>
</dbReference>
<protein>
    <recommendedName>
        <fullName evidence="3">Vacuolar membrane-associated protein IML1</fullName>
    </recommendedName>
    <alternativeName>
        <fullName evidence="4">Vacuolar membrane-associated protein iml1</fullName>
    </alternativeName>
</protein>